<evidence type="ECO:0000256" key="2">
    <source>
        <dbReference type="ARBA" id="ARBA00022908"/>
    </source>
</evidence>
<dbReference type="Proteomes" id="UP000482578">
    <property type="component" value="Unassembled WGS sequence"/>
</dbReference>
<keyword evidence="2" id="KW-0229">DNA integration</keyword>
<evidence type="ECO:0000313" key="9">
    <source>
        <dbReference type="Proteomes" id="UP000482578"/>
    </source>
</evidence>
<reference evidence="8 9" key="1">
    <citation type="submission" date="2020-02" db="EMBL/GenBank/DDBJ databases">
        <authorList>
            <person name="Yang Z."/>
        </authorList>
    </citation>
    <scope>NUCLEOTIDE SEQUENCE [LARGE SCALE GENOMIC DNA]</scope>
    <source>
        <strain evidence="8 9">HX-7-9</strain>
    </source>
</reference>
<evidence type="ECO:0000259" key="6">
    <source>
        <dbReference type="PROSITE" id="PS51898"/>
    </source>
</evidence>
<keyword evidence="3 5" id="KW-0238">DNA-binding</keyword>
<sequence length="413" mass="46855">MALTALDCKNATLKPDGRMNILYDEKGLRLLVRPSGTKSWQFKYQSSGKSQVFTIGTFPELSLKEARSKRDELRRQLAQGIDPQAEKQQQERAARVAAANLFEALTEEWLEIMGAEWAPRHLAGVRTSLQRYVLPVLGKRPISDIAPMEVLALLRVPEKAGKLDTAKRLRERISAIFKLAIATGRCRYNPAADLDRALKSPISKPRAALPYSEAPAFIAEVEANPTLTRQTQLLFKLLVMLGTRIGETVQTEWAHFDLEARTWTIPPEIRKVKHRLKPTAESHAIPLPEQAIPILEELRQLSGSSPFVFPNRDSINRPMCPDTPRVALRRMGFDGEKRLKIDTHGFRATLSTWANEQGYNPDAIERHLSHIERNQVRAAYNRARYSTERSEILQAWADWLEGRIMTVEQLAKT</sequence>
<evidence type="ECO:0000256" key="5">
    <source>
        <dbReference type="PROSITE-ProRule" id="PRU01248"/>
    </source>
</evidence>
<dbReference type="PROSITE" id="PS51900">
    <property type="entry name" value="CB"/>
    <property type="match status" value="1"/>
</dbReference>
<dbReference type="InterPro" id="IPR050808">
    <property type="entry name" value="Phage_Integrase"/>
</dbReference>
<dbReference type="GO" id="GO:0006310">
    <property type="term" value="P:DNA recombination"/>
    <property type="evidence" value="ECO:0007669"/>
    <property type="project" value="UniProtKB-KW"/>
</dbReference>
<feature type="domain" description="Tyr recombinase" evidence="6">
    <location>
        <begin position="204"/>
        <end position="393"/>
    </location>
</feature>
<dbReference type="Pfam" id="PF00589">
    <property type="entry name" value="Phage_integrase"/>
    <property type="match status" value="1"/>
</dbReference>
<dbReference type="EMBL" id="JAAGAA010000002">
    <property type="protein sequence ID" value="NDV11712.1"/>
    <property type="molecule type" value="Genomic_DNA"/>
</dbReference>
<dbReference type="InterPro" id="IPR010998">
    <property type="entry name" value="Integrase_recombinase_N"/>
</dbReference>
<dbReference type="Pfam" id="PF13356">
    <property type="entry name" value="Arm-DNA-bind_3"/>
    <property type="match status" value="1"/>
</dbReference>
<dbReference type="InterPro" id="IPR025166">
    <property type="entry name" value="Integrase_DNA_bind_dom"/>
</dbReference>
<dbReference type="RefSeq" id="WP_163314979.1">
    <property type="nucleotide sequence ID" value="NZ_JAAGAA010000002.1"/>
</dbReference>
<dbReference type="GO" id="GO:0015074">
    <property type="term" value="P:DNA integration"/>
    <property type="evidence" value="ECO:0007669"/>
    <property type="project" value="UniProtKB-KW"/>
</dbReference>
<dbReference type="InterPro" id="IPR053876">
    <property type="entry name" value="Phage_int_M"/>
</dbReference>
<dbReference type="InterPro" id="IPR013762">
    <property type="entry name" value="Integrase-like_cat_sf"/>
</dbReference>
<protein>
    <submittedName>
        <fullName evidence="8">Integrase arm-type DNA-binding domain-containing protein</fullName>
    </submittedName>
</protein>
<dbReference type="Gene3D" id="1.10.150.130">
    <property type="match status" value="1"/>
</dbReference>
<dbReference type="PANTHER" id="PTHR30629">
    <property type="entry name" value="PROPHAGE INTEGRASE"/>
    <property type="match status" value="1"/>
</dbReference>
<comment type="caution">
    <text evidence="8">The sequence shown here is derived from an EMBL/GenBank/DDBJ whole genome shotgun (WGS) entry which is preliminary data.</text>
</comment>
<organism evidence="8 9">
    <name type="scientific">Crenobacter caeni</name>
    <dbReference type="NCBI Taxonomy" id="2705474"/>
    <lineage>
        <taxon>Bacteria</taxon>
        <taxon>Pseudomonadati</taxon>
        <taxon>Pseudomonadota</taxon>
        <taxon>Betaproteobacteria</taxon>
        <taxon>Neisseriales</taxon>
        <taxon>Neisseriaceae</taxon>
        <taxon>Crenobacter</taxon>
    </lineage>
</organism>
<dbReference type="InterPro" id="IPR002104">
    <property type="entry name" value="Integrase_catalytic"/>
</dbReference>
<dbReference type="InterPro" id="IPR044068">
    <property type="entry name" value="CB"/>
</dbReference>
<evidence type="ECO:0000256" key="1">
    <source>
        <dbReference type="ARBA" id="ARBA00008857"/>
    </source>
</evidence>
<keyword evidence="9" id="KW-1185">Reference proteome</keyword>
<dbReference type="PANTHER" id="PTHR30629:SF2">
    <property type="entry name" value="PROPHAGE INTEGRASE INTS-RELATED"/>
    <property type="match status" value="1"/>
</dbReference>
<dbReference type="Pfam" id="PF22022">
    <property type="entry name" value="Phage_int_M"/>
    <property type="match status" value="1"/>
</dbReference>
<evidence type="ECO:0000256" key="3">
    <source>
        <dbReference type="ARBA" id="ARBA00023125"/>
    </source>
</evidence>
<accession>A0A6B2KNA0</accession>
<dbReference type="GO" id="GO:0003677">
    <property type="term" value="F:DNA binding"/>
    <property type="evidence" value="ECO:0007669"/>
    <property type="project" value="UniProtKB-UniRule"/>
</dbReference>
<dbReference type="SUPFAM" id="SSF56349">
    <property type="entry name" value="DNA breaking-rejoining enzymes"/>
    <property type="match status" value="1"/>
</dbReference>
<evidence type="ECO:0000313" key="8">
    <source>
        <dbReference type="EMBL" id="NDV11712.1"/>
    </source>
</evidence>
<proteinExistence type="inferred from homology"/>
<evidence type="ECO:0000256" key="4">
    <source>
        <dbReference type="ARBA" id="ARBA00023172"/>
    </source>
</evidence>
<comment type="similarity">
    <text evidence="1">Belongs to the 'phage' integrase family.</text>
</comment>
<feature type="domain" description="Core-binding (CB)" evidence="7">
    <location>
        <begin position="100"/>
        <end position="181"/>
    </location>
</feature>
<gene>
    <name evidence="8" type="ORF">GZH52_02720</name>
</gene>
<name>A0A6B2KNA0_9NEIS</name>
<dbReference type="CDD" id="cd00801">
    <property type="entry name" value="INT_P4_C"/>
    <property type="match status" value="1"/>
</dbReference>
<dbReference type="InterPro" id="IPR038488">
    <property type="entry name" value="Integrase_DNA-bd_sf"/>
</dbReference>
<keyword evidence="4" id="KW-0233">DNA recombination</keyword>
<evidence type="ECO:0000259" key="7">
    <source>
        <dbReference type="PROSITE" id="PS51900"/>
    </source>
</evidence>
<dbReference type="Gene3D" id="1.10.443.10">
    <property type="entry name" value="Intergrase catalytic core"/>
    <property type="match status" value="1"/>
</dbReference>
<dbReference type="InterPro" id="IPR011010">
    <property type="entry name" value="DNA_brk_join_enz"/>
</dbReference>
<dbReference type="Gene3D" id="3.30.160.390">
    <property type="entry name" value="Integrase, DNA-binding domain"/>
    <property type="match status" value="1"/>
</dbReference>
<dbReference type="AlphaFoldDB" id="A0A6B2KNA0"/>
<dbReference type="PROSITE" id="PS51898">
    <property type="entry name" value="TYR_RECOMBINASE"/>
    <property type="match status" value="1"/>
</dbReference>